<gene>
    <name evidence="2" type="ORF">JKA74_09505</name>
</gene>
<dbReference type="InterPro" id="IPR041698">
    <property type="entry name" value="Methyltransf_25"/>
</dbReference>
<protein>
    <submittedName>
        <fullName evidence="2">Class I SAM-dependent methyltransferase</fullName>
    </submittedName>
</protein>
<dbReference type="Gene3D" id="2.20.25.110">
    <property type="entry name" value="S-adenosyl-L-methionine-dependent methyltransferases"/>
    <property type="match status" value="1"/>
</dbReference>
<dbReference type="GO" id="GO:0032259">
    <property type="term" value="P:methylation"/>
    <property type="evidence" value="ECO:0007669"/>
    <property type="project" value="UniProtKB-KW"/>
</dbReference>
<sequence>MTTKEHYDNHLGEIYSWMMGDFRSRADNFKKLLRENLIAPNSNKTAIDLGAGHGIQSIPLAEIGFNVMAVDFNQNLLEELNSNAKNLNITTINDDIRNLKNFSKSPELIVCGGDTLSHLESKREVETFIYDISSVLEKDGKIILSFRDYSNPLFGTDRFIPVRSDENRIMTCFLEYDNDHINVTDILQEKTNEGWKQKISSYRKVRLVTSDIINLLTFNAFKIIYNQINNRLTTIIATKP</sequence>
<dbReference type="CDD" id="cd02440">
    <property type="entry name" value="AdoMet_MTases"/>
    <property type="match status" value="1"/>
</dbReference>
<dbReference type="Proteomes" id="UP000611723">
    <property type="component" value="Unassembled WGS sequence"/>
</dbReference>
<name>A0A934WYQ3_9BACT</name>
<dbReference type="AlphaFoldDB" id="A0A934WYQ3"/>
<keyword evidence="3" id="KW-1185">Reference proteome</keyword>
<dbReference type="GO" id="GO:0008168">
    <property type="term" value="F:methyltransferase activity"/>
    <property type="evidence" value="ECO:0007669"/>
    <property type="project" value="UniProtKB-KW"/>
</dbReference>
<dbReference type="Gene3D" id="3.40.50.150">
    <property type="entry name" value="Vaccinia Virus protein VP39"/>
    <property type="match status" value="1"/>
</dbReference>
<dbReference type="EMBL" id="JAEQBW010000003">
    <property type="protein sequence ID" value="MBK6265275.1"/>
    <property type="molecule type" value="Genomic_DNA"/>
</dbReference>
<dbReference type="Pfam" id="PF13649">
    <property type="entry name" value="Methyltransf_25"/>
    <property type="match status" value="1"/>
</dbReference>
<evidence type="ECO:0000313" key="3">
    <source>
        <dbReference type="Proteomes" id="UP000611723"/>
    </source>
</evidence>
<feature type="domain" description="Methyltransferase" evidence="1">
    <location>
        <begin position="47"/>
        <end position="140"/>
    </location>
</feature>
<dbReference type="InterPro" id="IPR029063">
    <property type="entry name" value="SAM-dependent_MTases_sf"/>
</dbReference>
<accession>A0A934WYQ3</accession>
<proteinExistence type="predicted"/>
<reference evidence="2" key="1">
    <citation type="submission" date="2021-01" db="EMBL/GenBank/DDBJ databases">
        <title>Marivirga aurantiaca sp. nov., isolated from intertidal surface sediments.</title>
        <authorList>
            <person name="Zhang M."/>
        </authorList>
    </citation>
    <scope>NUCLEOTIDE SEQUENCE</scope>
    <source>
        <strain evidence="2">S37H4</strain>
    </source>
</reference>
<keyword evidence="2" id="KW-0808">Transferase</keyword>
<dbReference type="RefSeq" id="WP_201430946.1">
    <property type="nucleotide sequence ID" value="NZ_JAEQBW010000003.1"/>
</dbReference>
<evidence type="ECO:0000313" key="2">
    <source>
        <dbReference type="EMBL" id="MBK6265275.1"/>
    </source>
</evidence>
<comment type="caution">
    <text evidence="2">The sequence shown here is derived from an EMBL/GenBank/DDBJ whole genome shotgun (WGS) entry which is preliminary data.</text>
</comment>
<organism evidence="2 3">
    <name type="scientific">Marivirga aurantiaca</name>
    <dbReference type="NCBI Taxonomy" id="2802615"/>
    <lineage>
        <taxon>Bacteria</taxon>
        <taxon>Pseudomonadati</taxon>
        <taxon>Bacteroidota</taxon>
        <taxon>Cytophagia</taxon>
        <taxon>Cytophagales</taxon>
        <taxon>Marivirgaceae</taxon>
        <taxon>Marivirga</taxon>
    </lineage>
</organism>
<dbReference type="SUPFAM" id="SSF53335">
    <property type="entry name" value="S-adenosyl-L-methionine-dependent methyltransferases"/>
    <property type="match status" value="1"/>
</dbReference>
<keyword evidence="2" id="KW-0489">Methyltransferase</keyword>
<evidence type="ECO:0000259" key="1">
    <source>
        <dbReference type="Pfam" id="PF13649"/>
    </source>
</evidence>